<dbReference type="Pfam" id="PF07007">
    <property type="entry name" value="LprI"/>
    <property type="match status" value="1"/>
</dbReference>
<name>A0A1N6JRN7_9BURK</name>
<dbReference type="EMBL" id="FSRU01000001">
    <property type="protein sequence ID" value="SIO46873.1"/>
    <property type="molecule type" value="Genomic_DNA"/>
</dbReference>
<dbReference type="AlphaFoldDB" id="A0A1N6JRN7"/>
<protein>
    <submittedName>
        <fullName evidence="3">Uncharacterized conserved protein YecT, DUF1311 family</fullName>
    </submittedName>
</protein>
<feature type="domain" description="Lysozyme inhibitor LprI-like N-terminal" evidence="2">
    <location>
        <begin position="31"/>
        <end position="106"/>
    </location>
</feature>
<dbReference type="PANTHER" id="PTHR39176:SF1">
    <property type="entry name" value="PERIPLASMIC PROTEIN"/>
    <property type="match status" value="1"/>
</dbReference>
<dbReference type="PANTHER" id="PTHR39176">
    <property type="entry name" value="PERIPLASMIC PROTEIN-RELATED"/>
    <property type="match status" value="1"/>
</dbReference>
<dbReference type="InterPro" id="IPR009739">
    <property type="entry name" value="LprI-like_N"/>
</dbReference>
<dbReference type="Gene3D" id="1.20.1270.180">
    <property type="match status" value="1"/>
</dbReference>
<reference evidence="3 4" key="1">
    <citation type="submission" date="2016-11" db="EMBL/GenBank/DDBJ databases">
        <authorList>
            <person name="Jaros S."/>
            <person name="Januszkiewicz K."/>
            <person name="Wedrychowicz H."/>
        </authorList>
    </citation>
    <scope>NUCLEOTIDE SEQUENCE [LARGE SCALE GENOMIC DNA]</scope>
    <source>
        <strain evidence="3 4">GAS95</strain>
    </source>
</reference>
<evidence type="ECO:0000259" key="2">
    <source>
        <dbReference type="Pfam" id="PF07007"/>
    </source>
</evidence>
<sequence length="125" mass="14069">MKKIALPLLLAAFSMTAYAAGCGKPRNAFDQVYCASTEFSQLDRDLNQEYDRVKKALQPAEQATLKHGQLAWLSQRDAKCSFEKEDGYYVNLECATDMTQQRVAFLRERERECSSTGCVDAKLGD</sequence>
<accession>A0A1N6JRN7</accession>
<evidence type="ECO:0000313" key="4">
    <source>
        <dbReference type="Proteomes" id="UP000185151"/>
    </source>
</evidence>
<evidence type="ECO:0000256" key="1">
    <source>
        <dbReference type="SAM" id="SignalP"/>
    </source>
</evidence>
<dbReference type="OrthoDB" id="7340239at2"/>
<gene>
    <name evidence="3" type="ORF">SAMN05444165_3471</name>
</gene>
<feature type="chain" id="PRO_5012003378" evidence="1">
    <location>
        <begin position="20"/>
        <end position="125"/>
    </location>
</feature>
<keyword evidence="1" id="KW-0732">Signal</keyword>
<dbReference type="Proteomes" id="UP000185151">
    <property type="component" value="Unassembled WGS sequence"/>
</dbReference>
<keyword evidence="4" id="KW-1185">Reference proteome</keyword>
<dbReference type="RefSeq" id="WP_074296864.1">
    <property type="nucleotide sequence ID" value="NZ_FSRU01000001.1"/>
</dbReference>
<proteinExistence type="predicted"/>
<organism evidence="3 4">
    <name type="scientific">Paraburkholderia phenazinium</name>
    <dbReference type="NCBI Taxonomy" id="60549"/>
    <lineage>
        <taxon>Bacteria</taxon>
        <taxon>Pseudomonadati</taxon>
        <taxon>Pseudomonadota</taxon>
        <taxon>Betaproteobacteria</taxon>
        <taxon>Burkholderiales</taxon>
        <taxon>Burkholderiaceae</taxon>
        <taxon>Paraburkholderia</taxon>
    </lineage>
</organism>
<evidence type="ECO:0000313" key="3">
    <source>
        <dbReference type="EMBL" id="SIO46873.1"/>
    </source>
</evidence>
<feature type="signal peptide" evidence="1">
    <location>
        <begin position="1"/>
        <end position="19"/>
    </location>
</feature>